<dbReference type="Proteomes" id="UP000294853">
    <property type="component" value="Chromosome"/>
</dbReference>
<accession>A0A4P7IDW2</accession>
<evidence type="ECO:0000256" key="2">
    <source>
        <dbReference type="SAM" id="SignalP"/>
    </source>
</evidence>
<sequence length="471" mass="47946">MKRITRLGIVGTASAALALSGTAAFAAVTPTPDAGTFTDAILGNASRTAASFVQSSACEEDSDGSTACPTGVATTPFAGFPTAGDTFGVLTSGSAVYADRPNDDGSTSYDYGTESPIAPQVNDEQTVRIDLGAASASCLAFDFRFLSEEFPEFVNSGFNDAFVAQLNTNSISVDGATQQIVAPGNFAAGAGDQVSVDGAGPSAMNPANAAGTTYDGATLPLVARTPVAPGSTNTLYLTVFDQGDGILDSAVFLDNLRYEELPAGQCKSLALDPDEGTTSVTLAAPAALTATGVTLPIACNLPPGPIGCEANVSIVANPTLASGRTPARSADPRADLVPTQIAAGSFAVPPGTVTHVSIPMTAAGAAFLAEARALPGQLRATAKTKLKKAKKLKKKAKKLLKKAANANGKKAKKLKKKAKKLLKKAKKLVKQARVLRAQADALETKPLATATITFANPRNGATSVASMTIPR</sequence>
<evidence type="ECO:0000313" key="3">
    <source>
        <dbReference type="EMBL" id="QBX55366.1"/>
    </source>
</evidence>
<dbReference type="InterPro" id="IPR049804">
    <property type="entry name" value="Choice_anch_L"/>
</dbReference>
<feature type="chain" id="PRO_5020686331" evidence="2">
    <location>
        <begin position="27"/>
        <end position="471"/>
    </location>
</feature>
<keyword evidence="4" id="KW-1185">Reference proteome</keyword>
<organism evidence="3 4">
    <name type="scientific">Nocardioides seonyuensis</name>
    <dbReference type="NCBI Taxonomy" id="2518371"/>
    <lineage>
        <taxon>Bacteria</taxon>
        <taxon>Bacillati</taxon>
        <taxon>Actinomycetota</taxon>
        <taxon>Actinomycetes</taxon>
        <taxon>Propionibacteriales</taxon>
        <taxon>Nocardioidaceae</taxon>
        <taxon>Nocardioides</taxon>
    </lineage>
</organism>
<name>A0A4P7IDW2_9ACTN</name>
<dbReference type="AlphaFoldDB" id="A0A4P7IDW2"/>
<evidence type="ECO:0000256" key="1">
    <source>
        <dbReference type="SAM" id="Coils"/>
    </source>
</evidence>
<keyword evidence="2" id="KW-0732">Signal</keyword>
<protein>
    <submittedName>
        <fullName evidence="3">Uncharacterized protein</fullName>
    </submittedName>
</protein>
<dbReference type="NCBIfam" id="NF038133">
    <property type="entry name" value="choice_anch_L"/>
    <property type="match status" value="1"/>
</dbReference>
<keyword evidence="1" id="KW-0175">Coiled coil</keyword>
<evidence type="ECO:0000313" key="4">
    <source>
        <dbReference type="Proteomes" id="UP000294853"/>
    </source>
</evidence>
<dbReference type="RefSeq" id="WP_135267358.1">
    <property type="nucleotide sequence ID" value="NZ_CP038436.1"/>
</dbReference>
<feature type="signal peptide" evidence="2">
    <location>
        <begin position="1"/>
        <end position="26"/>
    </location>
</feature>
<reference evidence="3 4" key="1">
    <citation type="submission" date="2019-03" db="EMBL/GenBank/DDBJ databases">
        <title>Three New Species of Nocardioides, Nocardioides euryhalodurans sp. nov., Nocardioides seonyuensis sp. nov. and Nocardioides eburneoflavus sp. nov. Iolated from Soil.</title>
        <authorList>
            <person name="Roh S.G."/>
            <person name="Lee C."/>
            <person name="Kim M.-K."/>
            <person name="Kim S.B."/>
        </authorList>
    </citation>
    <scope>NUCLEOTIDE SEQUENCE [LARGE SCALE GENOMIC DNA]</scope>
    <source>
        <strain evidence="3 4">MMS17-SY207-3</strain>
    </source>
</reference>
<dbReference type="KEGG" id="nsn:EXE58_07800"/>
<dbReference type="EMBL" id="CP038436">
    <property type="protein sequence ID" value="QBX55366.1"/>
    <property type="molecule type" value="Genomic_DNA"/>
</dbReference>
<dbReference type="OrthoDB" id="5188291at2"/>
<feature type="coiled-coil region" evidence="1">
    <location>
        <begin position="379"/>
        <end position="445"/>
    </location>
</feature>
<gene>
    <name evidence="3" type="ORF">EXE58_07800</name>
</gene>
<proteinExistence type="predicted"/>